<protein>
    <submittedName>
        <fullName evidence="1">Unannotated protein</fullName>
    </submittedName>
</protein>
<dbReference type="EMBL" id="CAFBLU010000006">
    <property type="protein sequence ID" value="CAB4867487.1"/>
    <property type="molecule type" value="Genomic_DNA"/>
</dbReference>
<gene>
    <name evidence="1" type="ORF">UFOPK3444_00534</name>
</gene>
<name>A0A6J7D9R6_9ZZZZ</name>
<dbReference type="AlphaFoldDB" id="A0A6J7D9R6"/>
<sequence length="189" mass="19309">MKRQSRLVGVVVLAVIGVSILVATSEHKGSGARGPAVGSSMPVFAAPLALSTLVGDVNISDSACGVKLKGAFTSCSALKAGPMIIGFVTVSDKDCAGLADSFRHLEYSGATPVLVGLQGSRSQLRKFALRAPGVTVVQDRDGALSTRYGIAVCPTVVVASRGGEVRGTLIGSDTTNPAWLANKVSELLQ</sequence>
<dbReference type="Gene3D" id="3.40.30.10">
    <property type="entry name" value="Glutaredoxin"/>
    <property type="match status" value="1"/>
</dbReference>
<proteinExistence type="predicted"/>
<accession>A0A6J7D9R6</accession>
<evidence type="ECO:0000313" key="1">
    <source>
        <dbReference type="EMBL" id="CAB4867487.1"/>
    </source>
</evidence>
<reference evidence="1" key="1">
    <citation type="submission" date="2020-05" db="EMBL/GenBank/DDBJ databases">
        <authorList>
            <person name="Chiriac C."/>
            <person name="Salcher M."/>
            <person name="Ghai R."/>
            <person name="Kavagutti S V."/>
        </authorList>
    </citation>
    <scope>NUCLEOTIDE SEQUENCE</scope>
</reference>
<organism evidence="1">
    <name type="scientific">freshwater metagenome</name>
    <dbReference type="NCBI Taxonomy" id="449393"/>
    <lineage>
        <taxon>unclassified sequences</taxon>
        <taxon>metagenomes</taxon>
        <taxon>ecological metagenomes</taxon>
    </lineage>
</organism>
<dbReference type="SUPFAM" id="SSF52833">
    <property type="entry name" value="Thioredoxin-like"/>
    <property type="match status" value="1"/>
</dbReference>
<dbReference type="InterPro" id="IPR036249">
    <property type="entry name" value="Thioredoxin-like_sf"/>
</dbReference>